<reference evidence="2 3" key="1">
    <citation type="submission" date="2022-05" db="EMBL/GenBank/DDBJ databases">
        <authorList>
            <consortium name="Genoscope - CEA"/>
            <person name="William W."/>
        </authorList>
    </citation>
    <scope>NUCLEOTIDE SEQUENCE [LARGE SCALE GENOMIC DNA]</scope>
</reference>
<organism evidence="2 3">
    <name type="scientific">Porites evermanni</name>
    <dbReference type="NCBI Taxonomy" id="104178"/>
    <lineage>
        <taxon>Eukaryota</taxon>
        <taxon>Metazoa</taxon>
        <taxon>Cnidaria</taxon>
        <taxon>Anthozoa</taxon>
        <taxon>Hexacorallia</taxon>
        <taxon>Scleractinia</taxon>
        <taxon>Fungiina</taxon>
        <taxon>Poritidae</taxon>
        <taxon>Porites</taxon>
    </lineage>
</organism>
<evidence type="ECO:0000313" key="3">
    <source>
        <dbReference type="Proteomes" id="UP001159427"/>
    </source>
</evidence>
<evidence type="ECO:0000313" key="2">
    <source>
        <dbReference type="EMBL" id="CAH3175604.1"/>
    </source>
</evidence>
<comment type="caution">
    <text evidence="2">The sequence shown here is derived from an EMBL/GenBank/DDBJ whole genome shotgun (WGS) entry which is preliminary data.</text>
</comment>
<dbReference type="Proteomes" id="UP001159427">
    <property type="component" value="Unassembled WGS sequence"/>
</dbReference>
<proteinExistence type="predicted"/>
<protein>
    <submittedName>
        <fullName evidence="2">Uncharacterized protein</fullName>
    </submittedName>
</protein>
<feature type="non-terminal residue" evidence="2">
    <location>
        <position position="1"/>
    </location>
</feature>
<accession>A0ABN8RAC5</accession>
<gene>
    <name evidence="2" type="ORF">PEVE_00010218</name>
</gene>
<sequence>GIPFQIKNRQISSVEGEKDLKCKKRAGFIYVATEYDLLSREDEKDSDQTYVYLSSKLSPLSASEFLFEPPAEEDQSDHSEQNSILVLESDSASDEAGPSTSASKMNTPVRQCVK</sequence>
<feature type="compositionally biased region" description="Polar residues" evidence="1">
    <location>
        <begin position="98"/>
        <end position="114"/>
    </location>
</feature>
<feature type="region of interest" description="Disordered" evidence="1">
    <location>
        <begin position="64"/>
        <end position="114"/>
    </location>
</feature>
<keyword evidence="3" id="KW-1185">Reference proteome</keyword>
<dbReference type="EMBL" id="CALNXI010001716">
    <property type="protein sequence ID" value="CAH3175604.1"/>
    <property type="molecule type" value="Genomic_DNA"/>
</dbReference>
<name>A0ABN8RAC5_9CNID</name>
<evidence type="ECO:0000256" key="1">
    <source>
        <dbReference type="SAM" id="MobiDB-lite"/>
    </source>
</evidence>